<evidence type="ECO:0000313" key="3">
    <source>
        <dbReference type="Proteomes" id="UP000184207"/>
    </source>
</evidence>
<evidence type="ECO:0000313" key="2">
    <source>
        <dbReference type="EMBL" id="SHN49331.1"/>
    </source>
</evidence>
<proteinExistence type="predicted"/>
<organism evidence="2 3">
    <name type="scientific">Fervidobacterium gondwanense DSM 13020</name>
    <dbReference type="NCBI Taxonomy" id="1121883"/>
    <lineage>
        <taxon>Bacteria</taxon>
        <taxon>Thermotogati</taxon>
        <taxon>Thermotogota</taxon>
        <taxon>Thermotogae</taxon>
        <taxon>Thermotogales</taxon>
        <taxon>Fervidobacteriaceae</taxon>
        <taxon>Fervidobacterium</taxon>
    </lineage>
</organism>
<name>A0A1M7RSY3_FERGO</name>
<feature type="domain" description="Transposase IS110-like N-terminal" evidence="1">
    <location>
        <begin position="10"/>
        <end position="163"/>
    </location>
</feature>
<dbReference type="InterPro" id="IPR047650">
    <property type="entry name" value="Transpos_IS110"/>
</dbReference>
<dbReference type="AlphaFoldDB" id="A0A1M7RSY3"/>
<dbReference type="GO" id="GO:0006313">
    <property type="term" value="P:DNA transposition"/>
    <property type="evidence" value="ECO:0007669"/>
    <property type="project" value="InterPro"/>
</dbReference>
<reference evidence="3" key="1">
    <citation type="submission" date="2016-12" db="EMBL/GenBank/DDBJ databases">
        <authorList>
            <person name="Varghese N."/>
            <person name="Submissions S."/>
        </authorList>
    </citation>
    <scope>NUCLEOTIDE SEQUENCE [LARGE SCALE GENOMIC DNA]</scope>
    <source>
        <strain evidence="3">DSM 13020</strain>
    </source>
</reference>
<dbReference type="RefSeq" id="WP_245789398.1">
    <property type="nucleotide sequence ID" value="NZ_FRDJ01000001.1"/>
</dbReference>
<accession>A0A1M7RSY3</accession>
<keyword evidence="3" id="KW-1185">Reference proteome</keyword>
<gene>
    <name evidence="2" type="ORF">SAMN02745226_00120</name>
</gene>
<protein>
    <submittedName>
        <fullName evidence="2">Transposase</fullName>
    </submittedName>
</protein>
<sequence>MHTKVFSIFVGIDVSKEKFNVCAISKPDSIIFEKVFEMSKQGFASFVDSLSSFPKDSIVLAMESTGCYHLNLLSFLALNDFSCIVLNPLIVKDSPSISLRKTKTDKIDARSIACTLFYLQHQLPSSPFLNPEFRDIVRERENIIHDISRIKNNIEKLLNLLFPELERFTNIYNDAILDLLSSFPSAKAIQKASINTLNAFFSKPAGRKPKLSVAFLKELASNSIAQYWPVNEKLLIQSIRELRFFQQQLKECDEILTQYCKCSSIDVDIELLTSIKGIGQNSAMHFLAEARFQGSVPTKSLLHTVDLIQAYINQVKAKLKVIFRKEVMHI</sequence>
<dbReference type="GO" id="GO:0003677">
    <property type="term" value="F:DNA binding"/>
    <property type="evidence" value="ECO:0007669"/>
    <property type="project" value="InterPro"/>
</dbReference>
<dbReference type="InterPro" id="IPR002525">
    <property type="entry name" value="Transp_IS110-like_N"/>
</dbReference>
<dbReference type="PANTHER" id="PTHR33055:SF15">
    <property type="entry name" value="TRANSPOSASE-RELATED"/>
    <property type="match status" value="1"/>
</dbReference>
<dbReference type="EMBL" id="FRDJ01000001">
    <property type="protein sequence ID" value="SHN49331.1"/>
    <property type="molecule type" value="Genomic_DNA"/>
</dbReference>
<evidence type="ECO:0000259" key="1">
    <source>
        <dbReference type="Pfam" id="PF01548"/>
    </source>
</evidence>
<dbReference type="Proteomes" id="UP000184207">
    <property type="component" value="Unassembled WGS sequence"/>
</dbReference>
<dbReference type="STRING" id="1121883.SAMN02745226_00120"/>
<dbReference type="Pfam" id="PF01548">
    <property type="entry name" value="DEDD_Tnp_IS110"/>
    <property type="match status" value="1"/>
</dbReference>
<dbReference type="PANTHER" id="PTHR33055">
    <property type="entry name" value="TRANSPOSASE FOR INSERTION SEQUENCE ELEMENT IS1111A"/>
    <property type="match status" value="1"/>
</dbReference>
<dbReference type="GO" id="GO:0004803">
    <property type="term" value="F:transposase activity"/>
    <property type="evidence" value="ECO:0007669"/>
    <property type="project" value="InterPro"/>
</dbReference>